<sequence length="702" mass="73220">MSRSRAVWVSLLALSLVRCTVPSLEDLWRERGFCAVGNEDCGMLRIHVDLRGFAPGCLRFVAQDDASGAELALSIPRGSDGGIAATRVTQGFSPPKDWGLTVRASVEAFAGACEGMPMDSSDQQVTLKEGATLDVNFLLEATDADQDGHASRESGGTDCDDTRADVHPGATELCNGVDDNCDVRVDEEFGVGEGCASAEGCTGVRACQPDGTVACQVPVAQYAWADEDGDGHGDVKRGAQPVCTATLPPNRIPTSAPHDDCDDANAGAYPAAIERCNGVDDNCNGDTDEGFFVGTSCVEADGGCYGVRACNAGGTGTVCQLPANFPTWYPDDDDDSFGQNDAGVVACAPPTELFVDRSGDCDDGNPFIYSGAPELCDSQDNDCDGTSDEGTCLSGSPRWGGQNVGDGGTRWYGVSQYNDGGVWIVGSASTRAVKVPGSSSFTVLPGACTGSANPVDVLGVWAHPQTGTAYMVTSFASVVRQWPSSDDCSPRTSLVGSTIYANDIHGFAMGTNAELHGVTADTNSPDASVGGVFLWDGGLPPYVVSSQSANGPLRGIHGVSPNTMFAVGGGDGGVIFRYSPASKSWSADATVPGATGPLNGVRVVNSRLAYAVGDNGTLLVWNGTGWSHHTSPSGLDLTDVLAFGRNSIYVLSEMGRAHRYDGRQWSTQMFVGPVYDIEGTGPEDLWIVGYPGTVFHYPSWPN</sequence>
<dbReference type="Pfam" id="PF11617">
    <property type="entry name" value="Cu-binding_MopE"/>
    <property type="match status" value="3"/>
</dbReference>
<dbReference type="EMBL" id="RAVZ01000047">
    <property type="protein sequence ID" value="RKG91161.1"/>
    <property type="molecule type" value="Genomic_DNA"/>
</dbReference>
<protein>
    <submittedName>
        <fullName evidence="2">Uncharacterized protein</fullName>
    </submittedName>
</protein>
<dbReference type="InterPro" id="IPR036322">
    <property type="entry name" value="WD40_repeat_dom_sf"/>
</dbReference>
<proteinExistence type="predicted"/>
<evidence type="ECO:0000256" key="1">
    <source>
        <dbReference type="SAM" id="MobiDB-lite"/>
    </source>
</evidence>
<evidence type="ECO:0000313" key="2">
    <source>
        <dbReference type="EMBL" id="RKG91161.1"/>
    </source>
</evidence>
<evidence type="ECO:0000313" key="3">
    <source>
        <dbReference type="Proteomes" id="UP000268094"/>
    </source>
</evidence>
<dbReference type="RefSeq" id="WP_120540344.1">
    <property type="nucleotide sequence ID" value="NZ_RAVZ01000047.1"/>
</dbReference>
<dbReference type="InterPro" id="IPR021655">
    <property type="entry name" value="Put_metal-bd"/>
</dbReference>
<dbReference type="AlphaFoldDB" id="A0A3A8JKY6"/>
<keyword evidence="3" id="KW-1185">Reference proteome</keyword>
<accession>A0A3A8JKY6</accession>
<name>A0A3A8JKY6_9BACT</name>
<dbReference type="Proteomes" id="UP000268094">
    <property type="component" value="Unassembled WGS sequence"/>
</dbReference>
<reference evidence="3" key="1">
    <citation type="submission" date="2018-09" db="EMBL/GenBank/DDBJ databases">
        <authorList>
            <person name="Livingstone P.G."/>
            <person name="Whitworth D.E."/>
        </authorList>
    </citation>
    <scope>NUCLEOTIDE SEQUENCE [LARGE SCALE GENOMIC DNA]</scope>
    <source>
        <strain evidence="3">CA054A</strain>
    </source>
</reference>
<dbReference type="SUPFAM" id="SSF50978">
    <property type="entry name" value="WD40 repeat-like"/>
    <property type="match status" value="1"/>
</dbReference>
<feature type="region of interest" description="Disordered" evidence="1">
    <location>
        <begin position="144"/>
        <end position="163"/>
    </location>
</feature>
<dbReference type="OrthoDB" id="5483347at2"/>
<comment type="caution">
    <text evidence="2">The sequence shown here is derived from an EMBL/GenBank/DDBJ whole genome shotgun (WGS) entry which is preliminary data.</text>
</comment>
<gene>
    <name evidence="2" type="ORF">D7V88_09765</name>
</gene>
<organism evidence="2 3">
    <name type="scientific">Corallococcus terminator</name>
    <dbReference type="NCBI Taxonomy" id="2316733"/>
    <lineage>
        <taxon>Bacteria</taxon>
        <taxon>Pseudomonadati</taxon>
        <taxon>Myxococcota</taxon>
        <taxon>Myxococcia</taxon>
        <taxon>Myxococcales</taxon>
        <taxon>Cystobacterineae</taxon>
        <taxon>Myxococcaceae</taxon>
        <taxon>Corallococcus</taxon>
    </lineage>
</organism>